<dbReference type="RefSeq" id="XP_025551484.1">
    <property type="nucleotide sequence ID" value="XM_025700971.1"/>
</dbReference>
<dbReference type="Proteomes" id="UP000248961">
    <property type="component" value="Unassembled WGS sequence"/>
</dbReference>
<gene>
    <name evidence="2" type="ORF">BO97DRAFT_65896</name>
</gene>
<proteinExistence type="predicted"/>
<dbReference type="EMBL" id="KZ824284">
    <property type="protein sequence ID" value="RAL12330.1"/>
    <property type="molecule type" value="Genomic_DNA"/>
</dbReference>
<feature type="compositionally biased region" description="Polar residues" evidence="1">
    <location>
        <begin position="12"/>
        <end position="29"/>
    </location>
</feature>
<organism evidence="2 3">
    <name type="scientific">Aspergillus homomorphus (strain CBS 101889)</name>
    <dbReference type="NCBI Taxonomy" id="1450537"/>
    <lineage>
        <taxon>Eukaryota</taxon>
        <taxon>Fungi</taxon>
        <taxon>Dikarya</taxon>
        <taxon>Ascomycota</taxon>
        <taxon>Pezizomycotina</taxon>
        <taxon>Eurotiomycetes</taxon>
        <taxon>Eurotiomycetidae</taxon>
        <taxon>Eurotiales</taxon>
        <taxon>Aspergillaceae</taxon>
        <taxon>Aspergillus</taxon>
        <taxon>Aspergillus subgen. Circumdati</taxon>
    </lineage>
</organism>
<sequence>MSRETMGIPVRNTKSASAATPQTLPSSDPITPPRLIASSSRRAQELAANNFSYVWETLFMERLGIILADRSLHSEILLLILMTTMIASQTHPVTAAIISIHGEGQEGRKMSLFSVPLSLSLCCVDYLEIKETGFPVETWMRSSILYILS</sequence>
<protein>
    <submittedName>
        <fullName evidence="2">Uncharacterized protein</fullName>
    </submittedName>
</protein>
<name>A0A395HX11_ASPHC</name>
<evidence type="ECO:0000313" key="2">
    <source>
        <dbReference type="EMBL" id="RAL12330.1"/>
    </source>
</evidence>
<feature type="region of interest" description="Disordered" evidence="1">
    <location>
        <begin position="1"/>
        <end position="34"/>
    </location>
</feature>
<reference evidence="2 3" key="1">
    <citation type="submission" date="2018-02" db="EMBL/GenBank/DDBJ databases">
        <title>The genomes of Aspergillus section Nigri reveals drivers in fungal speciation.</title>
        <authorList>
            <consortium name="DOE Joint Genome Institute"/>
            <person name="Vesth T.C."/>
            <person name="Nybo J."/>
            <person name="Theobald S."/>
            <person name="Brandl J."/>
            <person name="Frisvad J.C."/>
            <person name="Nielsen K.F."/>
            <person name="Lyhne E.K."/>
            <person name="Kogle M.E."/>
            <person name="Kuo A."/>
            <person name="Riley R."/>
            <person name="Clum A."/>
            <person name="Nolan M."/>
            <person name="Lipzen A."/>
            <person name="Salamov A."/>
            <person name="Henrissat B."/>
            <person name="Wiebenga A."/>
            <person name="De vries R.P."/>
            <person name="Grigoriev I.V."/>
            <person name="Mortensen U.H."/>
            <person name="Andersen M.R."/>
            <person name="Baker S.E."/>
        </authorList>
    </citation>
    <scope>NUCLEOTIDE SEQUENCE [LARGE SCALE GENOMIC DNA]</scope>
    <source>
        <strain evidence="2 3">CBS 101889</strain>
    </source>
</reference>
<keyword evidence="3" id="KW-1185">Reference proteome</keyword>
<dbReference type="GeneID" id="37205260"/>
<evidence type="ECO:0000313" key="3">
    <source>
        <dbReference type="Proteomes" id="UP000248961"/>
    </source>
</evidence>
<dbReference type="AlphaFoldDB" id="A0A395HX11"/>
<dbReference type="VEuPathDB" id="FungiDB:BO97DRAFT_65896"/>
<evidence type="ECO:0000256" key="1">
    <source>
        <dbReference type="SAM" id="MobiDB-lite"/>
    </source>
</evidence>
<accession>A0A395HX11</accession>